<name>A0A641PKS2_BACOV</name>
<feature type="non-terminal residue" evidence="1">
    <location>
        <position position="63"/>
    </location>
</feature>
<sequence>MWYKIIGEPDTKISPQGSGKIDMKKNEVTTLTSLVNEGKKIARLSGNRDLNEKIVKAKMETLE</sequence>
<dbReference type="EMBL" id="VWLC01000082">
    <property type="protein sequence ID" value="KAA3915992.1"/>
    <property type="molecule type" value="Genomic_DNA"/>
</dbReference>
<dbReference type="AlphaFoldDB" id="A0A641PKS2"/>
<gene>
    <name evidence="1" type="ORF">F3D70_27900</name>
</gene>
<comment type="caution">
    <text evidence="1">The sequence shown here is derived from an EMBL/GenBank/DDBJ whole genome shotgun (WGS) entry which is preliminary data.</text>
</comment>
<reference evidence="1" key="1">
    <citation type="journal article" date="2019" name="Nat. Med.">
        <title>A library of human gut bacterial isolates paired with longitudinal multiomics data enables mechanistic microbiome research.</title>
        <authorList>
            <person name="Poyet M."/>
            <person name="Groussin M."/>
            <person name="Gibbons S.M."/>
            <person name="Avila-Pacheco J."/>
            <person name="Jiang X."/>
            <person name="Kearney S.M."/>
            <person name="Perrotta A.R."/>
            <person name="Berdy B."/>
            <person name="Zhao S."/>
            <person name="Lieberman T.D."/>
            <person name="Swanson P.K."/>
            <person name="Smith M."/>
            <person name="Roesemann S."/>
            <person name="Alexander J.E."/>
            <person name="Rich S.A."/>
            <person name="Livny J."/>
            <person name="Vlamakis H."/>
            <person name="Clish C."/>
            <person name="Bullock K."/>
            <person name="Deik A."/>
            <person name="Scott J."/>
            <person name="Pierce K.A."/>
            <person name="Xavier R.J."/>
            <person name="Alm E.J."/>
        </authorList>
    </citation>
    <scope>NUCLEOTIDE SEQUENCE</scope>
    <source>
        <strain evidence="1">BIOML-A161</strain>
    </source>
</reference>
<evidence type="ECO:0000313" key="1">
    <source>
        <dbReference type="EMBL" id="KAA3915992.1"/>
    </source>
</evidence>
<organism evidence="1">
    <name type="scientific">Bacteroides ovatus</name>
    <dbReference type="NCBI Taxonomy" id="28116"/>
    <lineage>
        <taxon>Bacteria</taxon>
        <taxon>Pseudomonadati</taxon>
        <taxon>Bacteroidota</taxon>
        <taxon>Bacteroidia</taxon>
        <taxon>Bacteroidales</taxon>
        <taxon>Bacteroidaceae</taxon>
        <taxon>Bacteroides</taxon>
    </lineage>
</organism>
<accession>A0A641PKS2</accession>
<proteinExistence type="predicted"/>
<protein>
    <submittedName>
        <fullName evidence="1">Uncharacterized protein</fullName>
    </submittedName>
</protein>